<keyword evidence="9" id="KW-0723">Serine/threonine-protein kinase</keyword>
<name>B0C1F5_ACAM1</name>
<dbReference type="InterPro" id="IPR011009">
    <property type="entry name" value="Kinase-like_dom_sf"/>
</dbReference>
<dbReference type="GO" id="GO:0004674">
    <property type="term" value="F:protein serine/threonine kinase activity"/>
    <property type="evidence" value="ECO:0007669"/>
    <property type="project" value="UniProtKB-KW"/>
</dbReference>
<evidence type="ECO:0000256" key="7">
    <source>
        <dbReference type="PROSITE-ProRule" id="PRU10141"/>
    </source>
</evidence>
<dbReference type="AlphaFoldDB" id="B0C1F5"/>
<keyword evidence="6 7" id="KW-0067">ATP-binding</keyword>
<dbReference type="EMBL" id="CP000828">
    <property type="protein sequence ID" value="ABW29690.1"/>
    <property type="molecule type" value="Genomic_DNA"/>
</dbReference>
<dbReference type="OrthoDB" id="9788659at2"/>
<dbReference type="Proteomes" id="UP000000268">
    <property type="component" value="Chromosome"/>
</dbReference>
<feature type="domain" description="Protein kinase" evidence="8">
    <location>
        <begin position="6"/>
        <end position="258"/>
    </location>
</feature>
<evidence type="ECO:0000256" key="1">
    <source>
        <dbReference type="ARBA" id="ARBA00010886"/>
    </source>
</evidence>
<evidence type="ECO:0000313" key="9">
    <source>
        <dbReference type="EMBL" id="ABW29690.1"/>
    </source>
</evidence>
<protein>
    <recommendedName>
        <fullName evidence="2">non-specific serine/threonine protein kinase</fullName>
        <ecNumber evidence="2">2.7.11.1</ecNumber>
    </recommendedName>
</protein>
<dbReference type="FunFam" id="3.30.200.20:FF:000042">
    <property type="entry name" value="Aurora kinase A"/>
    <property type="match status" value="1"/>
</dbReference>
<evidence type="ECO:0000256" key="3">
    <source>
        <dbReference type="ARBA" id="ARBA00022679"/>
    </source>
</evidence>
<dbReference type="PANTHER" id="PTHR43671">
    <property type="entry name" value="SERINE/THREONINE-PROTEIN KINASE NEK"/>
    <property type="match status" value="1"/>
</dbReference>
<feature type="binding site" evidence="7">
    <location>
        <position position="35"/>
    </location>
    <ligand>
        <name>ATP</name>
        <dbReference type="ChEBI" id="CHEBI:30616"/>
    </ligand>
</feature>
<keyword evidence="10" id="KW-1185">Reference proteome</keyword>
<accession>B0C1F5</accession>
<evidence type="ECO:0000313" key="10">
    <source>
        <dbReference type="Proteomes" id="UP000000268"/>
    </source>
</evidence>
<evidence type="ECO:0000256" key="5">
    <source>
        <dbReference type="ARBA" id="ARBA00022777"/>
    </source>
</evidence>
<dbReference type="InterPro" id="IPR000719">
    <property type="entry name" value="Prot_kinase_dom"/>
</dbReference>
<dbReference type="InterPro" id="IPR008271">
    <property type="entry name" value="Ser/Thr_kinase_AS"/>
</dbReference>
<evidence type="ECO:0000256" key="2">
    <source>
        <dbReference type="ARBA" id="ARBA00012513"/>
    </source>
</evidence>
<gene>
    <name evidence="9" type="ordered locus">AM1_4718</name>
</gene>
<dbReference type="SMART" id="SM00220">
    <property type="entry name" value="S_TKc"/>
    <property type="match status" value="1"/>
</dbReference>
<proteinExistence type="inferred from homology"/>
<dbReference type="KEGG" id="amr:AM1_4718"/>
<dbReference type="PROSITE" id="PS00108">
    <property type="entry name" value="PROTEIN_KINASE_ST"/>
    <property type="match status" value="1"/>
</dbReference>
<dbReference type="CDD" id="cd14014">
    <property type="entry name" value="STKc_PknB_like"/>
    <property type="match status" value="1"/>
</dbReference>
<sequence>MSPTRYRILGQVGQGQFGRVLCARDRNTGSLVALKVLNKRELPTRFFLRELRLLASLQHPNIVSVQTITYTAKERYLVMDYCEGGTLRELIQHPVHLSFQQRLQIIIDVLKGLEYAHQNDIIHCDLKPENILLTYTKQGTTARITDFGIARLAEEAGYGVLGQGDTGSPAYMAPERFYSQHSYASDLYAVGVMLYELLVDKRPFIGLPGELMTAHLNEVAQIPQEVPFLLRSVLKTALQKLPQKRFKSATEMLKAVSLAADILASEDSNYTLAPSQQWPEHSCHLNLQQEQYPSPIHCIHIQDHQVYLGSHNKVICRSYAADFPAPGPFQEQQWQFALPVKDLLWGGSQAWVRTIQGNTFKQPSRLHPLSLENTPDSQPCDLPTVENLSGIDWRQNNKIGWRPEQNWLAITCGQQSFEAVQGAELGGQALLQIYQWPQMQPIHQPALIRKPNWLFVLDSHFGVAISVDEDQSHFQGFTRRGNGFQPFSMPIPLQQMTQSVANPYRLLAVSQHDPQMAFLIDLKPWRLTKISLALQPEQILPTAWGYVLLATHQVLILSHEGHPLSHFQLPTNPSEKIAVCACAEQGFMVSTWLDQSATLYTVDVRSHLPEWCRQTQLDSQATTHHKTA</sequence>
<dbReference type="Pfam" id="PF00069">
    <property type="entry name" value="Pkinase"/>
    <property type="match status" value="1"/>
</dbReference>
<reference evidence="9 10" key="1">
    <citation type="journal article" date="2008" name="Proc. Natl. Acad. Sci. U.S.A.">
        <title>Niche adaptation and genome expansion in the chlorophyll d-producing cyanobacterium Acaryochloris marina.</title>
        <authorList>
            <person name="Swingley W.D."/>
            <person name="Chen M."/>
            <person name="Cheung P.C."/>
            <person name="Conrad A.L."/>
            <person name="Dejesa L.C."/>
            <person name="Hao J."/>
            <person name="Honchak B.M."/>
            <person name="Karbach L.E."/>
            <person name="Kurdoglu A."/>
            <person name="Lahiri S."/>
            <person name="Mastrian S.D."/>
            <person name="Miyashita H."/>
            <person name="Page L."/>
            <person name="Ramakrishna P."/>
            <person name="Satoh S."/>
            <person name="Sattley W.M."/>
            <person name="Shimada Y."/>
            <person name="Taylor H.L."/>
            <person name="Tomo T."/>
            <person name="Tsuchiya T."/>
            <person name="Wang Z.T."/>
            <person name="Raymond J."/>
            <person name="Mimuro M."/>
            <person name="Blankenship R.E."/>
            <person name="Touchman J.W."/>
        </authorList>
    </citation>
    <scope>NUCLEOTIDE SEQUENCE [LARGE SCALE GENOMIC DNA]</scope>
    <source>
        <strain evidence="10">MBIC 11017</strain>
    </source>
</reference>
<dbReference type="eggNOG" id="COG0515">
    <property type="taxonomic scope" value="Bacteria"/>
</dbReference>
<comment type="similarity">
    <text evidence="1">Belongs to the protein kinase superfamily. NEK Ser/Thr protein kinase family. NIMA subfamily.</text>
</comment>
<keyword evidence="3" id="KW-0808">Transferase</keyword>
<dbReference type="GO" id="GO:0005524">
    <property type="term" value="F:ATP binding"/>
    <property type="evidence" value="ECO:0007669"/>
    <property type="project" value="UniProtKB-UniRule"/>
</dbReference>
<dbReference type="STRING" id="329726.AM1_4718"/>
<dbReference type="InterPro" id="IPR017441">
    <property type="entry name" value="Protein_kinase_ATP_BS"/>
</dbReference>
<dbReference type="PROSITE" id="PS00107">
    <property type="entry name" value="PROTEIN_KINASE_ATP"/>
    <property type="match status" value="1"/>
</dbReference>
<evidence type="ECO:0000256" key="6">
    <source>
        <dbReference type="ARBA" id="ARBA00022840"/>
    </source>
</evidence>
<dbReference type="EC" id="2.7.11.1" evidence="2"/>
<keyword evidence="5 9" id="KW-0418">Kinase</keyword>
<keyword evidence="4 7" id="KW-0547">Nucleotide-binding</keyword>
<dbReference type="PROSITE" id="PS50011">
    <property type="entry name" value="PROTEIN_KINASE_DOM"/>
    <property type="match status" value="1"/>
</dbReference>
<evidence type="ECO:0000256" key="4">
    <source>
        <dbReference type="ARBA" id="ARBA00022741"/>
    </source>
</evidence>
<dbReference type="SUPFAM" id="SSF56112">
    <property type="entry name" value="Protein kinase-like (PK-like)"/>
    <property type="match status" value="1"/>
</dbReference>
<dbReference type="Gene3D" id="1.10.510.10">
    <property type="entry name" value="Transferase(Phosphotransferase) domain 1"/>
    <property type="match status" value="1"/>
</dbReference>
<evidence type="ECO:0000259" key="8">
    <source>
        <dbReference type="PROSITE" id="PS50011"/>
    </source>
</evidence>
<dbReference type="HOGENOM" id="CLU_445333_0_0_3"/>
<dbReference type="PANTHER" id="PTHR43671:SF13">
    <property type="entry name" value="SERINE_THREONINE-PROTEIN KINASE NEK2"/>
    <property type="match status" value="1"/>
</dbReference>
<dbReference type="InterPro" id="IPR050660">
    <property type="entry name" value="NEK_Ser/Thr_kinase"/>
</dbReference>
<dbReference type="RefSeq" id="WP_012164975.1">
    <property type="nucleotide sequence ID" value="NC_009925.1"/>
</dbReference>
<organism evidence="9 10">
    <name type="scientific">Acaryochloris marina (strain MBIC 11017)</name>
    <dbReference type="NCBI Taxonomy" id="329726"/>
    <lineage>
        <taxon>Bacteria</taxon>
        <taxon>Bacillati</taxon>
        <taxon>Cyanobacteriota</taxon>
        <taxon>Cyanophyceae</taxon>
        <taxon>Acaryochloridales</taxon>
        <taxon>Acaryochloridaceae</taxon>
        <taxon>Acaryochloris</taxon>
    </lineage>
</organism>